<dbReference type="Proteomes" id="UP000239874">
    <property type="component" value="Unassembled WGS sequence"/>
</dbReference>
<sequence length="448" mass="50843">MGNNPVRLTRKQVDVLEWILNGCQDGVFTGYEYRATARALERRGLISISGKGSTWAATITDAGRKWHEASPTEEPAGESDADRLIAQVQKAGGRLVLEPDHAIEEFYRRLVALSLKSPARPKGKKLDMISIGKWGSEPKAIVFTEHFDDLVDARPVPIPEHVPKYHPAVKAYVADKDWHFVSSDQVSRAARILQAIATEATVRGIDVTTVAAVKGADAYEKRDLKGCHLAVRTPAGLYGLQIKEIPARGAPKIDPGQWRQRQKLPAWLRNRGWEFISTGKLELVVHSRGSSYNGDHYRDAKAVTVEDKLPEVFRSFEIHKLRADWEEQKRDREKIERRRRWEAAMAVAKEQYFENARWEHFKKCSREWQAVGRHRSFVAAAKDAAEHYSGDDRDAILRHLDEVERSLDAMNPILQLSRVVPDVPEPKPEDLKPYLQGWSPHGPDGRLW</sequence>
<evidence type="ECO:0008006" key="4">
    <source>
        <dbReference type="Google" id="ProtNLM"/>
    </source>
</evidence>
<dbReference type="EMBL" id="PSZC01000010">
    <property type="protein sequence ID" value="PPJ37221.1"/>
    <property type="molecule type" value="Genomic_DNA"/>
</dbReference>
<protein>
    <recommendedName>
        <fullName evidence="4">PE-PGRS family protein</fullName>
    </recommendedName>
</protein>
<gene>
    <name evidence="2" type="ORF">C5E45_16355</name>
</gene>
<dbReference type="AlphaFoldDB" id="A0A2S6APM1"/>
<organism evidence="2 3">
    <name type="scientific">Nocardia nova</name>
    <dbReference type="NCBI Taxonomy" id="37330"/>
    <lineage>
        <taxon>Bacteria</taxon>
        <taxon>Bacillati</taxon>
        <taxon>Actinomycetota</taxon>
        <taxon>Actinomycetes</taxon>
        <taxon>Mycobacteriales</taxon>
        <taxon>Nocardiaceae</taxon>
        <taxon>Nocardia</taxon>
    </lineage>
</organism>
<dbReference type="RefSeq" id="WP_104376361.1">
    <property type="nucleotide sequence ID" value="NZ_PSZC01000010.1"/>
</dbReference>
<comment type="caution">
    <text evidence="2">The sequence shown here is derived from an EMBL/GenBank/DDBJ whole genome shotgun (WGS) entry which is preliminary data.</text>
</comment>
<accession>A0A2S6APM1</accession>
<evidence type="ECO:0000313" key="3">
    <source>
        <dbReference type="Proteomes" id="UP000239874"/>
    </source>
</evidence>
<evidence type="ECO:0000256" key="1">
    <source>
        <dbReference type="SAM" id="MobiDB-lite"/>
    </source>
</evidence>
<name>A0A2S6APM1_9NOCA</name>
<feature type="region of interest" description="Disordered" evidence="1">
    <location>
        <begin position="424"/>
        <end position="448"/>
    </location>
</feature>
<dbReference type="OrthoDB" id="3989267at2"/>
<proteinExistence type="predicted"/>
<evidence type="ECO:0000313" key="2">
    <source>
        <dbReference type="EMBL" id="PPJ37221.1"/>
    </source>
</evidence>
<reference evidence="2 3" key="1">
    <citation type="submission" date="2018-02" db="EMBL/GenBank/DDBJ databases">
        <title>8 Nocardia nova and 1 Nocardia cyriacigeorgica strain used for evolution to TMP-SMX.</title>
        <authorList>
            <person name="Mehta H."/>
            <person name="Weng J."/>
            <person name="Shamoo Y."/>
        </authorList>
    </citation>
    <scope>NUCLEOTIDE SEQUENCE [LARGE SCALE GENOMIC DNA]</scope>
    <source>
        <strain evidence="2 3">MDA3139</strain>
    </source>
</reference>